<dbReference type="InterPro" id="IPR003598">
    <property type="entry name" value="Ig_sub2"/>
</dbReference>
<feature type="domain" description="Ig-like" evidence="5">
    <location>
        <begin position="239"/>
        <end position="329"/>
    </location>
</feature>
<dbReference type="InterPro" id="IPR036179">
    <property type="entry name" value="Ig-like_dom_sf"/>
</dbReference>
<dbReference type="InterPro" id="IPR013098">
    <property type="entry name" value="Ig_I-set"/>
</dbReference>
<dbReference type="PANTHER" id="PTHR12231:SF257">
    <property type="entry name" value="NEURAL CELL ADHESION MOLECULE L1-LIKE PROTEIN"/>
    <property type="match status" value="1"/>
</dbReference>
<evidence type="ECO:0000313" key="6">
    <source>
        <dbReference type="EMBL" id="CAJ0928562.1"/>
    </source>
</evidence>
<dbReference type="PANTHER" id="PTHR12231">
    <property type="entry name" value="CTX-RELATED TYPE I TRANSMEMBRANE PROTEIN"/>
    <property type="match status" value="1"/>
</dbReference>
<protein>
    <recommendedName>
        <fullName evidence="5">Ig-like domain-containing protein</fullName>
    </recommendedName>
</protein>
<feature type="domain" description="Ig-like" evidence="5">
    <location>
        <begin position="147"/>
        <end position="234"/>
    </location>
</feature>
<dbReference type="Proteomes" id="UP001176940">
    <property type="component" value="Unassembled WGS sequence"/>
</dbReference>
<dbReference type="Pfam" id="PF07679">
    <property type="entry name" value="I-set"/>
    <property type="match status" value="2"/>
</dbReference>
<evidence type="ECO:0000313" key="7">
    <source>
        <dbReference type="Proteomes" id="UP001176940"/>
    </source>
</evidence>
<dbReference type="Gene3D" id="2.60.40.10">
    <property type="entry name" value="Immunoglobulins"/>
    <property type="match status" value="3"/>
</dbReference>
<gene>
    <name evidence="6" type="ORF">RIMI_LOCUS3505395</name>
</gene>
<dbReference type="EMBL" id="CAUEEQ010005302">
    <property type="protein sequence ID" value="CAJ0928562.1"/>
    <property type="molecule type" value="Genomic_DNA"/>
</dbReference>
<dbReference type="InterPro" id="IPR007110">
    <property type="entry name" value="Ig-like_dom"/>
</dbReference>
<keyword evidence="7" id="KW-1185">Reference proteome</keyword>
<feature type="domain" description="Ig-like" evidence="5">
    <location>
        <begin position="78"/>
        <end position="142"/>
    </location>
</feature>
<evidence type="ECO:0000256" key="1">
    <source>
        <dbReference type="ARBA" id="ARBA00022729"/>
    </source>
</evidence>
<dbReference type="InterPro" id="IPR013783">
    <property type="entry name" value="Ig-like_fold"/>
</dbReference>
<evidence type="ECO:0000259" key="5">
    <source>
        <dbReference type="PROSITE" id="PS50835"/>
    </source>
</evidence>
<comment type="caution">
    <text evidence="6">The sequence shown here is derived from an EMBL/GenBank/DDBJ whole genome shotgun (WGS) entry which is preliminary data.</text>
</comment>
<name>A0ABN9KYG4_9NEOB</name>
<dbReference type="PROSITE" id="PS50835">
    <property type="entry name" value="IG_LIKE"/>
    <property type="match status" value="3"/>
</dbReference>
<reference evidence="6" key="1">
    <citation type="submission" date="2023-07" db="EMBL/GenBank/DDBJ databases">
        <authorList>
            <person name="Stuckert A."/>
        </authorList>
    </citation>
    <scope>NUCLEOTIDE SEQUENCE</scope>
</reference>
<dbReference type="SMART" id="SM00408">
    <property type="entry name" value="IGc2"/>
    <property type="match status" value="3"/>
</dbReference>
<evidence type="ECO:0000256" key="3">
    <source>
        <dbReference type="ARBA" id="ARBA00023157"/>
    </source>
</evidence>
<dbReference type="SUPFAM" id="SSF48726">
    <property type="entry name" value="Immunoglobulin"/>
    <property type="match status" value="3"/>
</dbReference>
<keyword evidence="2" id="KW-0677">Repeat</keyword>
<keyword evidence="1" id="KW-0732">Signal</keyword>
<dbReference type="SMART" id="SM00409">
    <property type="entry name" value="IG"/>
    <property type="match status" value="3"/>
</dbReference>
<accession>A0ABN9KYG4</accession>
<dbReference type="InterPro" id="IPR003599">
    <property type="entry name" value="Ig_sub"/>
</dbReference>
<keyword evidence="3" id="KW-1015">Disulfide bond</keyword>
<dbReference type="Pfam" id="PF13927">
    <property type="entry name" value="Ig_3"/>
    <property type="match status" value="1"/>
</dbReference>
<evidence type="ECO:0000256" key="2">
    <source>
        <dbReference type="ARBA" id="ARBA00022737"/>
    </source>
</evidence>
<keyword evidence="4" id="KW-0393">Immunoglobulin domain</keyword>
<evidence type="ECO:0000256" key="4">
    <source>
        <dbReference type="ARBA" id="ARBA00023319"/>
    </source>
</evidence>
<proteinExistence type="predicted"/>
<dbReference type="InterPro" id="IPR051170">
    <property type="entry name" value="Neural/epithelial_adhesion"/>
</dbReference>
<sequence length="380" mass="42639">MKRRKRTCRNSVPEPCWSGATNLRFLALSQKLRLQDGGAGVEWDLEELKTAAGKYNTRHNGEEISKNPINLTGTLRRCKFLPRPTPDIMWYKKGGELPSQKLKFENFNKTLRISRVSEEDSGEYFCQASNRMGSIRHTISVRVKAAPFWLDKPKDLILAPGENGRLVCRANGNPKPTIQWMMNGEPISATDPNPNFEVAGDTIIFREVQSGNSAVFQCNASNAHGYLLANAFINILDVPSRVLGPRNQLIRVIEYNRTQLDCPFFGSPIPTLRWFKNGQGSNLDGGNYRVHENGTLEISVVRKEDQGKYTCVATNILGNAENTVRLEVKGTLAHRLKSNILEKYPQIFCGCRLDKILLPLHCSKLTPEVHCGSLIDPMLS</sequence>
<organism evidence="6 7">
    <name type="scientific">Ranitomeya imitator</name>
    <name type="common">mimic poison frog</name>
    <dbReference type="NCBI Taxonomy" id="111125"/>
    <lineage>
        <taxon>Eukaryota</taxon>
        <taxon>Metazoa</taxon>
        <taxon>Chordata</taxon>
        <taxon>Craniata</taxon>
        <taxon>Vertebrata</taxon>
        <taxon>Euteleostomi</taxon>
        <taxon>Amphibia</taxon>
        <taxon>Batrachia</taxon>
        <taxon>Anura</taxon>
        <taxon>Neobatrachia</taxon>
        <taxon>Hyloidea</taxon>
        <taxon>Dendrobatidae</taxon>
        <taxon>Dendrobatinae</taxon>
        <taxon>Ranitomeya</taxon>
    </lineage>
</organism>